<sequence length="37" mass="4272">MDKGLKTLLIKWINSEYFVDNVYKALISFACKVIFCG</sequence>
<organism evidence="1 2">
    <name type="scientific">Bacillus inaquosorum KCTC 13429</name>
    <dbReference type="NCBI Taxonomy" id="1236548"/>
    <lineage>
        <taxon>Bacteria</taxon>
        <taxon>Bacillati</taxon>
        <taxon>Bacillota</taxon>
        <taxon>Bacilli</taxon>
        <taxon>Bacillales</taxon>
        <taxon>Bacillaceae</taxon>
        <taxon>Bacillus</taxon>
    </lineage>
</organism>
<evidence type="ECO:0000313" key="2">
    <source>
        <dbReference type="Proteomes" id="UP000011182"/>
    </source>
</evidence>
<name>A0A9W5LH84_9BACI</name>
<dbReference type="EMBL" id="AMXN01000005">
    <property type="protein sequence ID" value="ELS60688.1"/>
    <property type="molecule type" value="Genomic_DNA"/>
</dbReference>
<proteinExistence type="predicted"/>
<protein>
    <submittedName>
        <fullName evidence="1">Uncharacterized protein</fullName>
    </submittedName>
</protein>
<dbReference type="AlphaFoldDB" id="A0A9W5LH84"/>
<dbReference type="Proteomes" id="UP000011182">
    <property type="component" value="Unassembled WGS sequence"/>
</dbReference>
<keyword evidence="2" id="KW-1185">Reference proteome</keyword>
<reference evidence="1 2" key="1">
    <citation type="journal article" date="2014" name="Syst. Appl. Microbiol.">
        <title>Genomic insights into the taxonomic status of the three subspecies of Bacillus subtilis.</title>
        <authorList>
            <person name="Yi H."/>
            <person name="Chun J."/>
            <person name="Cha C.J."/>
        </authorList>
    </citation>
    <scope>NUCLEOTIDE SEQUENCE [LARGE SCALE GENOMIC DNA]</scope>
    <source>
        <strain evidence="1 2">KCTC 13429</strain>
    </source>
</reference>
<evidence type="ECO:0000313" key="1">
    <source>
        <dbReference type="EMBL" id="ELS60688.1"/>
    </source>
</evidence>
<gene>
    <name evidence="1" type="ORF">BSI_30880</name>
</gene>
<accession>A0A9W5LH84</accession>
<comment type="caution">
    <text evidence="1">The sequence shown here is derived from an EMBL/GenBank/DDBJ whole genome shotgun (WGS) entry which is preliminary data.</text>
</comment>